<dbReference type="OrthoDB" id="5565075at2759"/>
<evidence type="ECO:0000313" key="9">
    <source>
        <dbReference type="EMBL" id="CAG9564979.1"/>
    </source>
</evidence>
<keyword evidence="7" id="KW-0732">Signal</keyword>
<dbReference type="InterPro" id="IPR001254">
    <property type="entry name" value="Trypsin_dom"/>
</dbReference>
<reference evidence="9" key="1">
    <citation type="submission" date="2021-09" db="EMBL/GenBank/DDBJ databases">
        <authorList>
            <person name="Martin H S."/>
        </authorList>
    </citation>
    <scope>NUCLEOTIDE SEQUENCE</scope>
</reference>
<dbReference type="CDD" id="cd00190">
    <property type="entry name" value="Tryp_SPc"/>
    <property type="match status" value="1"/>
</dbReference>
<organism evidence="9 10">
    <name type="scientific">Danaus chrysippus</name>
    <name type="common">African queen</name>
    <dbReference type="NCBI Taxonomy" id="151541"/>
    <lineage>
        <taxon>Eukaryota</taxon>
        <taxon>Metazoa</taxon>
        <taxon>Ecdysozoa</taxon>
        <taxon>Arthropoda</taxon>
        <taxon>Hexapoda</taxon>
        <taxon>Insecta</taxon>
        <taxon>Pterygota</taxon>
        <taxon>Neoptera</taxon>
        <taxon>Endopterygota</taxon>
        <taxon>Lepidoptera</taxon>
        <taxon>Glossata</taxon>
        <taxon>Ditrysia</taxon>
        <taxon>Papilionoidea</taxon>
        <taxon>Nymphalidae</taxon>
        <taxon>Danainae</taxon>
        <taxon>Danaini</taxon>
        <taxon>Danaina</taxon>
        <taxon>Danaus</taxon>
        <taxon>Anosia</taxon>
    </lineage>
</organism>
<dbReference type="GO" id="GO:0006508">
    <property type="term" value="P:proteolysis"/>
    <property type="evidence" value="ECO:0007669"/>
    <property type="project" value="UniProtKB-KW"/>
</dbReference>
<comment type="caution">
    <text evidence="9">The sequence shown here is derived from an EMBL/GenBank/DDBJ whole genome shotgun (WGS) entry which is preliminary data.</text>
</comment>
<keyword evidence="10" id="KW-1185">Reference proteome</keyword>
<feature type="domain" description="Peptidase S1" evidence="8">
    <location>
        <begin position="50"/>
        <end position="276"/>
    </location>
</feature>
<evidence type="ECO:0000256" key="3">
    <source>
        <dbReference type="ARBA" id="ARBA00022801"/>
    </source>
</evidence>
<dbReference type="Gene3D" id="2.40.10.10">
    <property type="entry name" value="Trypsin-like serine proteases"/>
    <property type="match status" value="2"/>
</dbReference>
<evidence type="ECO:0000256" key="7">
    <source>
        <dbReference type="SAM" id="SignalP"/>
    </source>
</evidence>
<dbReference type="Pfam" id="PF00089">
    <property type="entry name" value="Trypsin"/>
    <property type="match status" value="1"/>
</dbReference>
<evidence type="ECO:0000256" key="5">
    <source>
        <dbReference type="ARBA" id="ARBA00023157"/>
    </source>
</evidence>
<accession>A0A8J2QKP1</accession>
<name>A0A8J2QKP1_9NEOP</name>
<dbReference type="InterPro" id="IPR050430">
    <property type="entry name" value="Peptidase_S1"/>
</dbReference>
<dbReference type="InterPro" id="IPR001314">
    <property type="entry name" value="Peptidase_S1A"/>
</dbReference>
<gene>
    <name evidence="9" type="ORF">DCHRY22_LOCUS5890</name>
</gene>
<dbReference type="InterPro" id="IPR009003">
    <property type="entry name" value="Peptidase_S1_PA"/>
</dbReference>
<proteinExistence type="inferred from homology"/>
<evidence type="ECO:0000256" key="2">
    <source>
        <dbReference type="ARBA" id="ARBA00022670"/>
    </source>
</evidence>
<dbReference type="PANTHER" id="PTHR24276:SF91">
    <property type="entry name" value="AT26814P-RELATED"/>
    <property type="match status" value="1"/>
</dbReference>
<dbReference type="AlphaFoldDB" id="A0A8J2QKP1"/>
<dbReference type="PROSITE" id="PS00135">
    <property type="entry name" value="TRYPSIN_SER"/>
    <property type="match status" value="1"/>
</dbReference>
<sequence length="276" mass="29782">MKLLLTVLCLAVAVSAYEPINNDYHNTIGVYEAARIKQAEESTDFDGSRIVGGNFANFGQFPYQAGLLINLVDGRQSVCGASLISNSRLVTAAHCWFSGGSQARDFLVVLGSITLYSGGIRIYTINVRTHENFNPRYLHNDVAIIYIYPVSYSHTIRNIELARGNDSFIGSWATASGFGRFTETSGASSTLRFVNLQVTTNEVCRRTFGNAIISSFLCVATANGRSTCAGDSGGPLAIGNKLIGITCFGHRGGCTLGHPAGFVRVSSFYDWIVSNM</sequence>
<keyword evidence="4 6" id="KW-0720">Serine protease</keyword>
<dbReference type="InterPro" id="IPR033116">
    <property type="entry name" value="TRYPSIN_SER"/>
</dbReference>
<keyword evidence="3 6" id="KW-0378">Hydrolase</keyword>
<keyword evidence="5" id="KW-1015">Disulfide bond</keyword>
<dbReference type="GO" id="GO:0004252">
    <property type="term" value="F:serine-type endopeptidase activity"/>
    <property type="evidence" value="ECO:0007669"/>
    <property type="project" value="InterPro"/>
</dbReference>
<dbReference type="InterPro" id="IPR018114">
    <property type="entry name" value="TRYPSIN_HIS"/>
</dbReference>
<dbReference type="SUPFAM" id="SSF50494">
    <property type="entry name" value="Trypsin-like serine proteases"/>
    <property type="match status" value="1"/>
</dbReference>
<evidence type="ECO:0000256" key="4">
    <source>
        <dbReference type="ARBA" id="ARBA00022825"/>
    </source>
</evidence>
<dbReference type="PROSITE" id="PS50240">
    <property type="entry name" value="TRYPSIN_DOM"/>
    <property type="match status" value="1"/>
</dbReference>
<dbReference type="SMART" id="SM00020">
    <property type="entry name" value="Tryp_SPc"/>
    <property type="match status" value="1"/>
</dbReference>
<keyword evidence="2 6" id="KW-0645">Protease</keyword>
<dbReference type="Proteomes" id="UP000789524">
    <property type="component" value="Unassembled WGS sequence"/>
</dbReference>
<evidence type="ECO:0000256" key="1">
    <source>
        <dbReference type="ARBA" id="ARBA00007664"/>
    </source>
</evidence>
<protein>
    <submittedName>
        <fullName evidence="9">(African queen) hypothetical protein</fullName>
    </submittedName>
</protein>
<dbReference type="PANTHER" id="PTHR24276">
    <property type="entry name" value="POLYSERASE-RELATED"/>
    <property type="match status" value="1"/>
</dbReference>
<dbReference type="InterPro" id="IPR043504">
    <property type="entry name" value="Peptidase_S1_PA_chymotrypsin"/>
</dbReference>
<evidence type="ECO:0000259" key="8">
    <source>
        <dbReference type="PROSITE" id="PS50240"/>
    </source>
</evidence>
<feature type="chain" id="PRO_5035240356" evidence="7">
    <location>
        <begin position="17"/>
        <end position="276"/>
    </location>
</feature>
<evidence type="ECO:0000313" key="10">
    <source>
        <dbReference type="Proteomes" id="UP000789524"/>
    </source>
</evidence>
<evidence type="ECO:0000256" key="6">
    <source>
        <dbReference type="RuleBase" id="RU363034"/>
    </source>
</evidence>
<dbReference type="PRINTS" id="PR00722">
    <property type="entry name" value="CHYMOTRYPSIN"/>
</dbReference>
<dbReference type="EMBL" id="CAKASE010000052">
    <property type="protein sequence ID" value="CAG9564979.1"/>
    <property type="molecule type" value="Genomic_DNA"/>
</dbReference>
<dbReference type="PROSITE" id="PS00134">
    <property type="entry name" value="TRYPSIN_HIS"/>
    <property type="match status" value="1"/>
</dbReference>
<feature type="signal peptide" evidence="7">
    <location>
        <begin position="1"/>
        <end position="16"/>
    </location>
</feature>
<comment type="similarity">
    <text evidence="1">Belongs to the peptidase S1 family.</text>
</comment>